<evidence type="ECO:0000313" key="4">
    <source>
        <dbReference type="Proteomes" id="UP000265419"/>
    </source>
</evidence>
<evidence type="ECO:0000313" key="3">
    <source>
        <dbReference type="EMBL" id="RII42013.1"/>
    </source>
</evidence>
<dbReference type="InterPro" id="IPR037465">
    <property type="entry name" value="YlxR"/>
</dbReference>
<dbReference type="EMBL" id="QQXK01000017">
    <property type="protein sequence ID" value="RII42013.1"/>
    <property type="molecule type" value="Genomic_DNA"/>
</dbReference>
<comment type="caution">
    <text evidence="3">The sequence shown here is derived from an EMBL/GenBank/DDBJ whole genome shotgun (WGS) entry which is preliminary data.</text>
</comment>
<evidence type="ECO:0000259" key="2">
    <source>
        <dbReference type="Pfam" id="PF04296"/>
    </source>
</evidence>
<organism evidence="3 4">
    <name type="scientific">Galactobacter valiniphilus</name>
    <dbReference type="NCBI Taxonomy" id="2676122"/>
    <lineage>
        <taxon>Bacteria</taxon>
        <taxon>Bacillati</taxon>
        <taxon>Actinomycetota</taxon>
        <taxon>Actinomycetes</taxon>
        <taxon>Micrococcales</taxon>
        <taxon>Micrococcaceae</taxon>
        <taxon>Galactobacter</taxon>
    </lineage>
</organism>
<dbReference type="AlphaFoldDB" id="A0A399J8W3"/>
<dbReference type="SUPFAM" id="SSF64376">
    <property type="entry name" value="YlxR-like"/>
    <property type="match status" value="1"/>
</dbReference>
<protein>
    <submittedName>
        <fullName evidence="3">YlxR family protein</fullName>
    </submittedName>
</protein>
<dbReference type="InterPro" id="IPR007393">
    <property type="entry name" value="YlxR_dom"/>
</dbReference>
<dbReference type="InterPro" id="IPR035931">
    <property type="entry name" value="YlxR-like_sf"/>
</dbReference>
<gene>
    <name evidence="3" type="ORF">DWB68_09535</name>
</gene>
<dbReference type="PANTHER" id="PTHR34215:SF1">
    <property type="entry name" value="YLXR DOMAIN-CONTAINING PROTEIN"/>
    <property type="match status" value="1"/>
</dbReference>
<dbReference type="Gene3D" id="3.30.1230.10">
    <property type="entry name" value="YlxR-like"/>
    <property type="match status" value="1"/>
</dbReference>
<feature type="domain" description="YlxR" evidence="2">
    <location>
        <begin position="6"/>
        <end position="77"/>
    </location>
</feature>
<keyword evidence="4" id="KW-1185">Reference proteome</keyword>
<feature type="region of interest" description="Disordered" evidence="1">
    <location>
        <begin position="89"/>
        <end position="109"/>
    </location>
</feature>
<dbReference type="Pfam" id="PF04296">
    <property type="entry name" value="YlxR"/>
    <property type="match status" value="1"/>
</dbReference>
<sequence>MASPLRTCVGCRQVVAQEQLVRWVVDPQNPSRILPDPKRRAPGRGAWLHPIEQCAQQAVRRRGFARAFRSGGITHDLAALLHVMPTESVADSVRQETQTESGSGKVETR</sequence>
<dbReference type="RefSeq" id="WP_119424943.1">
    <property type="nucleotide sequence ID" value="NZ_JBHOFJ010000002.1"/>
</dbReference>
<name>A0A399J8W3_9MICC</name>
<evidence type="ECO:0000256" key="1">
    <source>
        <dbReference type="SAM" id="MobiDB-lite"/>
    </source>
</evidence>
<reference evidence="3 4" key="1">
    <citation type="submission" date="2018-07" db="EMBL/GenBank/DDBJ databases">
        <title>Arthrobacter sp. nov., isolated from raw cow's milk with high bacterial count.</title>
        <authorList>
            <person name="Hahne J."/>
            <person name="Isele D."/>
            <person name="Lipski A."/>
        </authorList>
    </citation>
    <scope>NUCLEOTIDE SEQUENCE [LARGE SCALE GENOMIC DNA]</scope>
    <source>
        <strain evidence="3 4">JZ R-35</strain>
    </source>
</reference>
<proteinExistence type="predicted"/>
<accession>A0A399J8W3</accession>
<dbReference type="Proteomes" id="UP000265419">
    <property type="component" value="Unassembled WGS sequence"/>
</dbReference>
<dbReference type="PANTHER" id="PTHR34215">
    <property type="entry name" value="BLL0784 PROTEIN"/>
    <property type="match status" value="1"/>
</dbReference>